<feature type="signal peptide" evidence="6">
    <location>
        <begin position="1"/>
        <end position="36"/>
    </location>
</feature>
<keyword evidence="9" id="KW-1185">Reference proteome</keyword>
<evidence type="ECO:0000313" key="9">
    <source>
        <dbReference type="Proteomes" id="UP000553756"/>
    </source>
</evidence>
<evidence type="ECO:0000256" key="4">
    <source>
        <dbReference type="ARBA" id="ARBA00023088"/>
    </source>
</evidence>
<dbReference type="EMBL" id="JAAIIJ010000010">
    <property type="protein sequence ID" value="NMN01993.1"/>
    <property type="molecule type" value="Genomic_DNA"/>
</dbReference>
<evidence type="ECO:0000313" key="8">
    <source>
        <dbReference type="EMBL" id="NMN01993.1"/>
    </source>
</evidence>
<dbReference type="PROSITE" id="PS50847">
    <property type="entry name" value="GRAM_POS_ANCHORING"/>
    <property type="match status" value="1"/>
</dbReference>
<dbReference type="InterPro" id="IPR013783">
    <property type="entry name" value="Ig-like_fold"/>
</dbReference>
<evidence type="ECO:0000256" key="5">
    <source>
        <dbReference type="SAM" id="Phobius"/>
    </source>
</evidence>
<evidence type="ECO:0000259" key="7">
    <source>
        <dbReference type="PROSITE" id="PS50847"/>
    </source>
</evidence>
<keyword evidence="5" id="KW-0472">Membrane</keyword>
<gene>
    <name evidence="8" type="ORF">G1C94_0615</name>
</gene>
<protein>
    <recommendedName>
        <fullName evidence="7">Gram-positive cocci surface proteins LPxTG domain-containing protein</fullName>
    </recommendedName>
</protein>
<dbReference type="NCBIfam" id="TIGR01167">
    <property type="entry name" value="LPXTG_anchor"/>
    <property type="match status" value="1"/>
</dbReference>
<keyword evidence="5" id="KW-0812">Transmembrane</keyword>
<evidence type="ECO:0000256" key="2">
    <source>
        <dbReference type="ARBA" id="ARBA00022525"/>
    </source>
</evidence>
<dbReference type="InterPro" id="IPR041033">
    <property type="entry name" value="SpaA_PFL_dom_1"/>
</dbReference>
<dbReference type="InterPro" id="IPR026466">
    <property type="entry name" value="Fim_isopep_form_D2_dom"/>
</dbReference>
<keyword evidence="1" id="KW-0134">Cell wall</keyword>
<dbReference type="RefSeq" id="WP_172144596.1">
    <property type="nucleotide sequence ID" value="NZ_JAAIIJ010000010.1"/>
</dbReference>
<organism evidence="8 9">
    <name type="scientific">Bifidobacterium panos</name>
    <dbReference type="NCBI Taxonomy" id="2675321"/>
    <lineage>
        <taxon>Bacteria</taxon>
        <taxon>Bacillati</taxon>
        <taxon>Actinomycetota</taxon>
        <taxon>Actinomycetes</taxon>
        <taxon>Bifidobacteriales</taxon>
        <taxon>Bifidobacteriaceae</taxon>
        <taxon>Bifidobacterium</taxon>
    </lineage>
</organism>
<evidence type="ECO:0000256" key="1">
    <source>
        <dbReference type="ARBA" id="ARBA00022512"/>
    </source>
</evidence>
<name>A0ABX1SYL4_9BIFI</name>
<keyword evidence="4" id="KW-0572">Peptidoglycan-anchor</keyword>
<keyword evidence="2" id="KW-0964">Secreted</keyword>
<sequence>MFERRRFRRGCLLPIVVALVAAMICAFGSASTSATAEPEKITLKVTNVEAGVKGTAYKYMDVNLEGGSTEPVEKFGLQVTDVVKRNFEHYIDSEGKPTEQFKGMDADGRNAFSDKLLAVITNQGITLPSEAVVASVVASGDGDGISFHLPMGGYVIKLTNGSSHLYDPIFAYIWPQDGTLTVRKDFDQSALASIGAKSQEITSKKTVGDDDNKTKTHSQIGDIVRFQVKTPIPKYPANATNKYFGVQDHPDPGLSIRLESIKVQIEGEQTAFDKNSKDYSTDSVGADPGDAGGEGFRVEFDTEQYRSKLSEAAMLDKKLIVKYEGKLDEKASIKGGNGTQNHAHPLIVKDNYDPELDLNNKYTNPPDAPAFTTIYTYGVKLTKMDSQTEAELPGTQFELHKNDSKVHVKQKGEGMYIVQEAGPGGITTTITSGKNGLVQIDGLNAGVTYTLKETKSLEDYDPAGPVTIEIKDGDPDEPDGIPDLNSSMIGGNPVTAALEDNRLTYTLTNTKKRPPEEQFDFTLPKTGAMGTAVFSAFGVALVAAGVALVIVRRRKDKQSS</sequence>
<dbReference type="Proteomes" id="UP000553756">
    <property type="component" value="Unassembled WGS sequence"/>
</dbReference>
<evidence type="ECO:0000256" key="3">
    <source>
        <dbReference type="ARBA" id="ARBA00022729"/>
    </source>
</evidence>
<dbReference type="NCBIfam" id="TIGR04226">
    <property type="entry name" value="RrgB_K2N_iso_D2"/>
    <property type="match status" value="1"/>
</dbReference>
<keyword evidence="5" id="KW-1133">Transmembrane helix</keyword>
<feature type="domain" description="Gram-positive cocci surface proteins LPxTG" evidence="7">
    <location>
        <begin position="523"/>
        <end position="560"/>
    </location>
</feature>
<dbReference type="Pfam" id="PF17802">
    <property type="entry name" value="SpaA"/>
    <property type="match status" value="1"/>
</dbReference>
<feature type="transmembrane region" description="Helical" evidence="5">
    <location>
        <begin position="528"/>
        <end position="551"/>
    </location>
</feature>
<evidence type="ECO:0000256" key="6">
    <source>
        <dbReference type="SAM" id="SignalP"/>
    </source>
</evidence>
<dbReference type="InterPro" id="IPR019931">
    <property type="entry name" value="LPXTG_anchor"/>
</dbReference>
<comment type="caution">
    <text evidence="8">The sequence shown here is derived from an EMBL/GenBank/DDBJ whole genome shotgun (WGS) entry which is preliminary data.</text>
</comment>
<reference evidence="8 9" key="1">
    <citation type="submission" date="2020-02" db="EMBL/GenBank/DDBJ databases">
        <title>Characterization of phylogenetic diversity of novel bifidobacterial species isolated in Czech ZOOs.</title>
        <authorList>
            <person name="Lugli G.A."/>
            <person name="Vera N.B."/>
            <person name="Ventura M."/>
        </authorList>
    </citation>
    <scope>NUCLEOTIDE SEQUENCE [LARGE SCALE GENOMIC DNA]</scope>
    <source>
        <strain evidence="8 9">DSM 109963</strain>
    </source>
</reference>
<dbReference type="Gene3D" id="2.60.40.740">
    <property type="match status" value="1"/>
</dbReference>
<feature type="chain" id="PRO_5047150916" description="Gram-positive cocci surface proteins LPxTG domain-containing protein" evidence="6">
    <location>
        <begin position="37"/>
        <end position="560"/>
    </location>
</feature>
<keyword evidence="3 6" id="KW-0732">Signal</keyword>
<accession>A0ABX1SYL4</accession>
<proteinExistence type="predicted"/>
<dbReference type="Pfam" id="PF00746">
    <property type="entry name" value="Gram_pos_anchor"/>
    <property type="match status" value="1"/>
</dbReference>
<dbReference type="Gene3D" id="2.60.40.10">
    <property type="entry name" value="Immunoglobulins"/>
    <property type="match status" value="1"/>
</dbReference>